<sequence>MSPVRRDSNSPSSTVSPSQPLQQGHIQLLSQPHESSSARSCALVDLTTPEQPVYGSDRSQVYKAPRSDHQRRIRFQVEEGRFIPASQSGLVVRRLPDDVRGPHPRGGRSKFSTHITKTLERVSTRVPLPKYFRPAYVARDVGVLERGYWQFFITINDRRAGKSRRSSGEQTKPHWTEKEFSHFWQAISLFIQQGKAGWGTRLLKESRDSLEWRIRLFTWGELLGHIWVILWILSDKLTQSVPMQWFAGDGSVVVQMSGAKPRRRKSSLWMRKGPEGEGGAWGMGRLEAPDLKPGDLEQD</sequence>
<feature type="region of interest" description="Disordered" evidence="1">
    <location>
        <begin position="1"/>
        <end position="40"/>
    </location>
</feature>
<accession>W9Y7L7</accession>
<evidence type="ECO:0000313" key="2">
    <source>
        <dbReference type="EMBL" id="EXJ88518.1"/>
    </source>
</evidence>
<comment type="caution">
    <text evidence="2">The sequence shown here is derived from an EMBL/GenBank/DDBJ whole genome shotgun (WGS) entry which is preliminary data.</text>
</comment>
<reference evidence="2 3" key="1">
    <citation type="submission" date="2013-03" db="EMBL/GenBank/DDBJ databases">
        <title>The Genome Sequence of Capronia coronata CBS 617.96.</title>
        <authorList>
            <consortium name="The Broad Institute Genomics Platform"/>
            <person name="Cuomo C."/>
            <person name="de Hoog S."/>
            <person name="Gorbushina A."/>
            <person name="Walker B."/>
            <person name="Young S.K."/>
            <person name="Zeng Q."/>
            <person name="Gargeya S."/>
            <person name="Fitzgerald M."/>
            <person name="Haas B."/>
            <person name="Abouelleil A."/>
            <person name="Allen A.W."/>
            <person name="Alvarado L."/>
            <person name="Arachchi H.M."/>
            <person name="Berlin A.M."/>
            <person name="Chapman S.B."/>
            <person name="Gainer-Dewar J."/>
            <person name="Goldberg J."/>
            <person name="Griggs A."/>
            <person name="Gujja S."/>
            <person name="Hansen M."/>
            <person name="Howarth C."/>
            <person name="Imamovic A."/>
            <person name="Ireland A."/>
            <person name="Larimer J."/>
            <person name="McCowan C."/>
            <person name="Murphy C."/>
            <person name="Pearson M."/>
            <person name="Poon T.W."/>
            <person name="Priest M."/>
            <person name="Roberts A."/>
            <person name="Saif S."/>
            <person name="Shea T."/>
            <person name="Sisk P."/>
            <person name="Sykes S."/>
            <person name="Wortman J."/>
            <person name="Nusbaum C."/>
            <person name="Birren B."/>
        </authorList>
    </citation>
    <scope>NUCLEOTIDE SEQUENCE [LARGE SCALE GENOMIC DNA]</scope>
    <source>
        <strain evidence="2 3">CBS 617.96</strain>
    </source>
</reference>
<dbReference type="STRING" id="1182541.W9Y7L7"/>
<dbReference type="Proteomes" id="UP000019484">
    <property type="component" value="Unassembled WGS sequence"/>
</dbReference>
<gene>
    <name evidence="2" type="ORF">A1O1_05448</name>
</gene>
<dbReference type="eggNOG" id="ENOG502S7U4">
    <property type="taxonomic scope" value="Eukaryota"/>
</dbReference>
<dbReference type="GeneID" id="19160323"/>
<name>W9Y7L7_9EURO</name>
<dbReference type="AlphaFoldDB" id="W9Y7L7"/>
<organism evidence="2 3">
    <name type="scientific">Capronia coronata CBS 617.96</name>
    <dbReference type="NCBI Taxonomy" id="1182541"/>
    <lineage>
        <taxon>Eukaryota</taxon>
        <taxon>Fungi</taxon>
        <taxon>Dikarya</taxon>
        <taxon>Ascomycota</taxon>
        <taxon>Pezizomycotina</taxon>
        <taxon>Eurotiomycetes</taxon>
        <taxon>Chaetothyriomycetidae</taxon>
        <taxon>Chaetothyriales</taxon>
        <taxon>Herpotrichiellaceae</taxon>
        <taxon>Capronia</taxon>
    </lineage>
</organism>
<proteinExistence type="predicted"/>
<dbReference type="EMBL" id="AMWN01000004">
    <property type="protein sequence ID" value="EXJ88518.1"/>
    <property type="molecule type" value="Genomic_DNA"/>
</dbReference>
<evidence type="ECO:0000313" key="3">
    <source>
        <dbReference type="Proteomes" id="UP000019484"/>
    </source>
</evidence>
<feature type="compositionally biased region" description="Basic and acidic residues" evidence="1">
    <location>
        <begin position="287"/>
        <end position="299"/>
    </location>
</feature>
<protein>
    <submittedName>
        <fullName evidence="2">Uncharacterized protein</fullName>
    </submittedName>
</protein>
<evidence type="ECO:0000256" key="1">
    <source>
        <dbReference type="SAM" id="MobiDB-lite"/>
    </source>
</evidence>
<feature type="compositionally biased region" description="Low complexity" evidence="1">
    <location>
        <begin position="9"/>
        <end position="23"/>
    </location>
</feature>
<dbReference type="OrthoDB" id="5395975at2759"/>
<dbReference type="HOGENOM" id="CLU_031892_0_1_1"/>
<dbReference type="RefSeq" id="XP_007724524.1">
    <property type="nucleotide sequence ID" value="XM_007726334.1"/>
</dbReference>
<feature type="compositionally biased region" description="Polar residues" evidence="1">
    <location>
        <begin position="24"/>
        <end position="39"/>
    </location>
</feature>
<keyword evidence="3" id="KW-1185">Reference proteome</keyword>
<feature type="region of interest" description="Disordered" evidence="1">
    <location>
        <begin position="264"/>
        <end position="299"/>
    </location>
</feature>